<evidence type="ECO:0000313" key="3">
    <source>
        <dbReference type="Proteomes" id="UP000070589"/>
    </source>
</evidence>
<name>A0A133U400_9EURY</name>
<dbReference type="Proteomes" id="UP000070589">
    <property type="component" value="Unassembled WGS sequence"/>
</dbReference>
<comment type="caution">
    <text evidence="2">The sequence shown here is derived from an EMBL/GenBank/DDBJ whole genome shotgun (WGS) entry which is preliminary data.</text>
</comment>
<evidence type="ECO:0000256" key="1">
    <source>
        <dbReference type="SAM" id="Phobius"/>
    </source>
</evidence>
<proteinExistence type="predicted"/>
<organism evidence="2 3">
    <name type="scientific">candidate division MSBL1 archaeon SCGC-AAA259D14</name>
    <dbReference type="NCBI Taxonomy" id="1698261"/>
    <lineage>
        <taxon>Archaea</taxon>
        <taxon>Methanobacteriati</taxon>
        <taxon>Methanobacteriota</taxon>
        <taxon>candidate division MSBL1</taxon>
    </lineage>
</organism>
<accession>A0A133U400</accession>
<protein>
    <submittedName>
        <fullName evidence="2">Uncharacterized protein</fullName>
    </submittedName>
</protein>
<keyword evidence="1" id="KW-0812">Transmembrane</keyword>
<keyword evidence="1" id="KW-0472">Membrane</keyword>
<dbReference type="EMBL" id="LHXL01000070">
    <property type="protein sequence ID" value="KXA88914.1"/>
    <property type="molecule type" value="Genomic_DNA"/>
</dbReference>
<feature type="transmembrane region" description="Helical" evidence="1">
    <location>
        <begin position="124"/>
        <end position="147"/>
    </location>
</feature>
<keyword evidence="3" id="KW-1185">Reference proteome</keyword>
<keyword evidence="1" id="KW-1133">Transmembrane helix</keyword>
<dbReference type="AlphaFoldDB" id="A0A133U400"/>
<gene>
    <name evidence="2" type="ORF">AKJ62_04170</name>
</gene>
<feature type="transmembrane region" description="Helical" evidence="1">
    <location>
        <begin position="48"/>
        <end position="71"/>
    </location>
</feature>
<feature type="transmembrane region" description="Helical" evidence="1">
    <location>
        <begin position="92"/>
        <end position="112"/>
    </location>
</feature>
<feature type="transmembrane region" description="Helical" evidence="1">
    <location>
        <begin position="21"/>
        <end position="42"/>
    </location>
</feature>
<reference evidence="2 3" key="1">
    <citation type="journal article" date="2016" name="Sci. Rep.">
        <title>Metabolic traits of an uncultured archaeal lineage -MSBL1- from brine pools of the Red Sea.</title>
        <authorList>
            <person name="Mwirichia R."/>
            <person name="Alam I."/>
            <person name="Rashid M."/>
            <person name="Vinu M."/>
            <person name="Ba-Alawi W."/>
            <person name="Anthony Kamau A."/>
            <person name="Kamanda Ngugi D."/>
            <person name="Goker M."/>
            <person name="Klenk H.P."/>
            <person name="Bajic V."/>
            <person name="Stingl U."/>
        </authorList>
    </citation>
    <scope>NUCLEOTIDE SEQUENCE [LARGE SCALE GENOMIC DNA]</scope>
    <source>
        <strain evidence="2">SCGC-AAA259D14</strain>
    </source>
</reference>
<sequence length="155" mass="17121">MKRNSEYNGGGEKTEGFELPYVLYLIVLAGVLTLVSWRLGFLDNYGELLGSILGLLIGVSVLTVLIRFKIIGRAGSVSSYLKWSDLSRKRRIAGHIVMLGSIFLGLGAVYGWRLVLASIGPVPWPIRLATGLPIFFAVMVAFMFLLFRTVISPER</sequence>
<evidence type="ECO:0000313" key="2">
    <source>
        <dbReference type="EMBL" id="KXA88914.1"/>
    </source>
</evidence>